<protein>
    <recommendedName>
        <fullName evidence="1">Phosphodiester glycosidase domain-containing protein</fullName>
    </recommendedName>
</protein>
<dbReference type="Proteomes" id="UP001530377">
    <property type="component" value="Unassembled WGS sequence"/>
</dbReference>
<dbReference type="Pfam" id="PF09992">
    <property type="entry name" value="NAGPA"/>
    <property type="match status" value="1"/>
</dbReference>
<reference evidence="2 3" key="1">
    <citation type="submission" date="2024-10" db="EMBL/GenBank/DDBJ databases">
        <title>Updated reference genomes for cyclostephanoid diatoms.</title>
        <authorList>
            <person name="Roberts W.R."/>
            <person name="Alverson A.J."/>
        </authorList>
    </citation>
    <scope>NUCLEOTIDE SEQUENCE [LARGE SCALE GENOMIC DNA]</scope>
    <source>
        <strain evidence="2 3">AJA228-03</strain>
    </source>
</reference>
<dbReference type="PANTHER" id="PTHR40446">
    <property type="entry name" value="N-ACETYLGLUCOSAMINE-1-PHOSPHODIESTER ALPHA-N-ACETYLGLUCOSAMINIDASE"/>
    <property type="match status" value="1"/>
</dbReference>
<evidence type="ECO:0000259" key="1">
    <source>
        <dbReference type="Pfam" id="PF09992"/>
    </source>
</evidence>
<proteinExistence type="predicted"/>
<organism evidence="2 3">
    <name type="scientific">Cyclostephanos tholiformis</name>
    <dbReference type="NCBI Taxonomy" id="382380"/>
    <lineage>
        <taxon>Eukaryota</taxon>
        <taxon>Sar</taxon>
        <taxon>Stramenopiles</taxon>
        <taxon>Ochrophyta</taxon>
        <taxon>Bacillariophyta</taxon>
        <taxon>Coscinodiscophyceae</taxon>
        <taxon>Thalassiosirophycidae</taxon>
        <taxon>Stephanodiscales</taxon>
        <taxon>Stephanodiscaceae</taxon>
        <taxon>Cyclostephanos</taxon>
    </lineage>
</organism>
<gene>
    <name evidence="2" type="ORF">ACHAXA_009618</name>
</gene>
<accession>A0ABD3RG27</accession>
<dbReference type="EMBL" id="JALLPB020000223">
    <property type="protein sequence ID" value="KAL3812000.1"/>
    <property type="molecule type" value="Genomic_DNA"/>
</dbReference>
<name>A0ABD3RG27_9STRA</name>
<evidence type="ECO:0000313" key="3">
    <source>
        <dbReference type="Proteomes" id="UP001530377"/>
    </source>
</evidence>
<dbReference type="InterPro" id="IPR018711">
    <property type="entry name" value="NAGPA"/>
</dbReference>
<keyword evidence="3" id="KW-1185">Reference proteome</keyword>
<dbReference type="PANTHER" id="PTHR40446:SF2">
    <property type="entry name" value="N-ACETYLGLUCOSAMINE-1-PHOSPHODIESTER ALPHA-N-ACETYLGLUCOSAMINIDASE"/>
    <property type="match status" value="1"/>
</dbReference>
<evidence type="ECO:0000313" key="2">
    <source>
        <dbReference type="EMBL" id="KAL3812000.1"/>
    </source>
</evidence>
<sequence length="654" mass="70131">MKSPPTDEEGAGGGTKSWLSAARDVVIQLSSKTGRRHPNDALLWDVLRAFGGGVEGVAAAAGRDDCDSRCAPGPVNLDPDDGGSTSADVLRGRISVDLLDEVDIDQARMFGRRLASVSALLLHGDGHGHGGGGDDDYYYYYDDDDDRDATIRRLLRLALHRRAVQILSTTDPILSKRKALRVRSLVDFIWSQSLLLGPKVAAWSDRPTLVDLVNGRDLRSSSSSYYDEFHPGFRRAVIDERTSDYGPVHINVLRIDIVRRSDDTSGDERRWGGGRNDRLHPTIVRMRCVDARDTTTDLRLLAERTGAIAAVSGGFFLYSEPDVESPSSRTDPVGLLVTDGRVIGPPVFRRAAILQSSTTTTGGDGGGGTSSIRIGKVGMEGVTCILVRTTPGSSSSFSSDGDVLGTFTIGKDGARCAHRGHGADEVDMHESDIAFSIVGGSVVATHRVPTRIRVPLAGFVLQVPTCAVPDSILRRAEEDGSIRVSYALPFPNDSVMNAIAGGPMLFSDDDRDCCAGDTIDLISEDFRGSAPPVTFSQDETHDHNLLPRMAVGIARCTITGNEQLVCVAVDGRNLDRALGLTLRGTADLMRSLGCTTAMNLDGGSSKRMVVWDPKSRVHRVVCLSTTEIKACVGDGEGDVEPLRPVHSAILFLPG</sequence>
<feature type="domain" description="Phosphodiester glycosidase" evidence="1">
    <location>
        <begin position="475"/>
        <end position="650"/>
    </location>
</feature>
<dbReference type="AlphaFoldDB" id="A0ABD3RG27"/>
<comment type="caution">
    <text evidence="2">The sequence shown here is derived from an EMBL/GenBank/DDBJ whole genome shotgun (WGS) entry which is preliminary data.</text>
</comment>